<feature type="transmembrane region" description="Helical" evidence="1">
    <location>
        <begin position="36"/>
        <end position="62"/>
    </location>
</feature>
<feature type="transmembrane region" description="Helical" evidence="1">
    <location>
        <begin position="114"/>
        <end position="131"/>
    </location>
</feature>
<reference evidence="2 3" key="1">
    <citation type="submission" date="2018-09" db="EMBL/GenBank/DDBJ databases">
        <title>The draft genome of Acinetobacter sp. strains.</title>
        <authorList>
            <person name="Qin J."/>
            <person name="Feng Y."/>
            <person name="Zong Z."/>
        </authorList>
    </citation>
    <scope>NUCLEOTIDE SEQUENCE [LARGE SCALE GENOMIC DNA]</scope>
    <source>
        <strain evidence="2 3">WCHAc060003</strain>
    </source>
</reference>
<name>A0A498CUE4_9GAMM</name>
<keyword evidence="1" id="KW-1133">Transmembrane helix</keyword>
<evidence type="ECO:0000313" key="3">
    <source>
        <dbReference type="Proteomes" id="UP000267166"/>
    </source>
</evidence>
<organism evidence="2 3">
    <name type="scientific">Acinetobacter cumulans</name>
    <dbReference type="NCBI Taxonomy" id="2136182"/>
    <lineage>
        <taxon>Bacteria</taxon>
        <taxon>Pseudomonadati</taxon>
        <taxon>Pseudomonadota</taxon>
        <taxon>Gammaproteobacteria</taxon>
        <taxon>Moraxellales</taxon>
        <taxon>Moraxellaceae</taxon>
        <taxon>Acinetobacter</taxon>
    </lineage>
</organism>
<evidence type="ECO:0000313" key="2">
    <source>
        <dbReference type="EMBL" id="RLL28337.1"/>
    </source>
</evidence>
<proteinExistence type="predicted"/>
<gene>
    <name evidence="2" type="ORF">D9K80_17705</name>
</gene>
<feature type="transmembrane region" description="Helical" evidence="1">
    <location>
        <begin position="74"/>
        <end position="94"/>
    </location>
</feature>
<feature type="transmembrane region" description="Helical" evidence="1">
    <location>
        <begin position="12"/>
        <end position="30"/>
    </location>
</feature>
<evidence type="ECO:0000256" key="1">
    <source>
        <dbReference type="SAM" id="Phobius"/>
    </source>
</evidence>
<sequence length="244" mass="28281">MKYSKEKIVKALLLAPLPLLFFTALLFIIMNREYSLYSIFVVFAGHGLVYLAYSILTVPFSFMVSILLNRYSILNLLTICISSLIIAMPFFVLFGWSHTGEVSKEWWKMYTDTWTIFMALIPGLSYWLFLTDFKVKELLKKKIIYFNILAFVLTYLSLFHQKYTLIDRIVVDKLGKVEVIGGGFPLQFLVDGEISPGGSIALDPLNIIIGIDQFIFLYFILDYLFWLMCLLVGYAFFRKIKVKL</sequence>
<keyword evidence="1" id="KW-0472">Membrane</keyword>
<comment type="caution">
    <text evidence="2">The sequence shown here is derived from an EMBL/GenBank/DDBJ whole genome shotgun (WGS) entry which is preliminary data.</text>
</comment>
<protein>
    <submittedName>
        <fullName evidence="2">Uncharacterized protein</fullName>
    </submittedName>
</protein>
<feature type="transmembrane region" description="Helical" evidence="1">
    <location>
        <begin position="143"/>
        <end position="160"/>
    </location>
</feature>
<dbReference type="EMBL" id="RCHD01000081">
    <property type="protein sequence ID" value="RLL28337.1"/>
    <property type="molecule type" value="Genomic_DNA"/>
</dbReference>
<keyword evidence="1" id="KW-0812">Transmembrane</keyword>
<accession>A0A498CUE4</accession>
<dbReference type="AlphaFoldDB" id="A0A498CUE4"/>
<feature type="transmembrane region" description="Helical" evidence="1">
    <location>
        <begin position="215"/>
        <end position="237"/>
    </location>
</feature>
<dbReference type="Proteomes" id="UP000267166">
    <property type="component" value="Unassembled WGS sequence"/>
</dbReference>